<feature type="compositionally biased region" description="Polar residues" evidence="1">
    <location>
        <begin position="327"/>
        <end position="349"/>
    </location>
</feature>
<feature type="compositionally biased region" description="Basic residues" evidence="1">
    <location>
        <begin position="230"/>
        <end position="241"/>
    </location>
</feature>
<keyword evidence="3" id="KW-1185">Reference proteome</keyword>
<evidence type="ECO:0000313" key="2">
    <source>
        <dbReference type="EMBL" id="KAK2960980.1"/>
    </source>
</evidence>
<feature type="region of interest" description="Disordered" evidence="1">
    <location>
        <begin position="280"/>
        <end position="305"/>
    </location>
</feature>
<gene>
    <name evidence="2" type="ORF">BLNAU_4067</name>
</gene>
<feature type="compositionally biased region" description="Polar residues" evidence="1">
    <location>
        <begin position="400"/>
        <end position="414"/>
    </location>
</feature>
<name>A0ABQ9YBC2_9EUKA</name>
<feature type="region of interest" description="Disordered" evidence="1">
    <location>
        <begin position="365"/>
        <end position="414"/>
    </location>
</feature>
<dbReference type="EMBL" id="JARBJD010000019">
    <property type="protein sequence ID" value="KAK2960980.1"/>
    <property type="molecule type" value="Genomic_DNA"/>
</dbReference>
<feature type="region of interest" description="Disordered" evidence="1">
    <location>
        <begin position="322"/>
        <end position="352"/>
    </location>
</feature>
<evidence type="ECO:0000313" key="3">
    <source>
        <dbReference type="Proteomes" id="UP001281761"/>
    </source>
</evidence>
<organism evidence="2 3">
    <name type="scientific">Blattamonas nauphoetae</name>
    <dbReference type="NCBI Taxonomy" id="2049346"/>
    <lineage>
        <taxon>Eukaryota</taxon>
        <taxon>Metamonada</taxon>
        <taxon>Preaxostyla</taxon>
        <taxon>Oxymonadida</taxon>
        <taxon>Blattamonas</taxon>
    </lineage>
</organism>
<evidence type="ECO:0008006" key="4">
    <source>
        <dbReference type="Google" id="ProtNLM"/>
    </source>
</evidence>
<sequence length="414" mass="45882">MNSSTLSDLTTLQSSDLNYDALSHPNLFHSSRPLHRSVSLLSLDKTWSTRTEGSDELSTQTLTVREESFSYSRDSKVSVALRSQALSGKESSSDTKPSTDSSLPSKLSSLSSKLSPLVFSPSPPDLYSEYSPGRLDTNLDQFSFPQPVRDDQLSLNKDWVFVDNPFSIFPPPISFPYLHQPQQQTTFSLSSKDFDDDTSRPFPPEIDSTSDSKASPMQQPTRREKEKERQRKRRKARRQRYQKIRAMEKTLMEAKNDSLEVEIKVEPAQQQTTAPFHAHLSSAIPPSSLPKNSVHNESSSGPSQLRWIPLALPSSETVAPAKPTLFLSPSTSTHRPSQPPTNTHSTHPTLSPPVTVHPTFIPAFTHPPTLNSGAPSTLNISPPTRSPQLHIDTKLPYPSVTVSSEVSLNQKPPP</sequence>
<evidence type="ECO:0000256" key="1">
    <source>
        <dbReference type="SAM" id="MobiDB-lite"/>
    </source>
</evidence>
<accession>A0ABQ9YBC2</accession>
<feature type="region of interest" description="Disordered" evidence="1">
    <location>
        <begin position="184"/>
        <end position="241"/>
    </location>
</feature>
<reference evidence="2 3" key="1">
    <citation type="journal article" date="2022" name="bioRxiv">
        <title>Genomics of Preaxostyla Flagellates Illuminates Evolutionary Transitions and the Path Towards Mitochondrial Loss.</title>
        <authorList>
            <person name="Novak L.V.F."/>
            <person name="Treitli S.C."/>
            <person name="Pyrih J."/>
            <person name="Halakuc P."/>
            <person name="Pipaliya S.V."/>
            <person name="Vacek V."/>
            <person name="Brzon O."/>
            <person name="Soukal P."/>
            <person name="Eme L."/>
            <person name="Dacks J.B."/>
            <person name="Karnkowska A."/>
            <person name="Elias M."/>
            <person name="Hampl V."/>
        </authorList>
    </citation>
    <scope>NUCLEOTIDE SEQUENCE [LARGE SCALE GENOMIC DNA]</scope>
    <source>
        <strain evidence="2">NAU3</strain>
        <tissue evidence="2">Gut</tissue>
    </source>
</reference>
<protein>
    <recommendedName>
        <fullName evidence="4">BZIP domain-containing protein</fullName>
    </recommendedName>
</protein>
<comment type="caution">
    <text evidence="2">The sequence shown here is derived from an EMBL/GenBank/DDBJ whole genome shotgun (WGS) entry which is preliminary data.</text>
</comment>
<dbReference type="Proteomes" id="UP001281761">
    <property type="component" value="Unassembled WGS sequence"/>
</dbReference>
<proteinExistence type="predicted"/>
<feature type="region of interest" description="Disordered" evidence="1">
    <location>
        <begin position="85"/>
        <end position="109"/>
    </location>
</feature>
<feature type="compositionally biased region" description="Polar residues" evidence="1">
    <location>
        <begin position="368"/>
        <end position="387"/>
    </location>
</feature>
<feature type="compositionally biased region" description="Low complexity" evidence="1">
    <location>
        <begin position="94"/>
        <end position="109"/>
    </location>
</feature>
<feature type="compositionally biased region" description="Polar residues" evidence="1">
    <location>
        <begin position="289"/>
        <end position="303"/>
    </location>
</feature>
<feature type="compositionally biased region" description="Polar residues" evidence="1">
    <location>
        <begin position="207"/>
        <end position="220"/>
    </location>
</feature>